<evidence type="ECO:0000313" key="7">
    <source>
        <dbReference type="EMBL" id="AEF84678.1"/>
    </source>
</evidence>
<dbReference type="InterPro" id="IPR050768">
    <property type="entry name" value="UPF0353/GerABKA_families"/>
</dbReference>
<dbReference type="SMART" id="SM00327">
    <property type="entry name" value="VWA"/>
    <property type="match status" value="1"/>
</dbReference>
<dbReference type="InterPro" id="IPR036465">
    <property type="entry name" value="vWFA_dom_sf"/>
</dbReference>
<dbReference type="PROSITE" id="PS50234">
    <property type="entry name" value="VWFA"/>
    <property type="match status" value="1"/>
</dbReference>
<dbReference type="Proteomes" id="UP000009223">
    <property type="component" value="Chromosome"/>
</dbReference>
<reference evidence="8" key="1">
    <citation type="submission" date="2009-12" db="EMBL/GenBank/DDBJ databases">
        <title>Complete sequence of Treponema primitia strain ZAS-2.</title>
        <authorList>
            <person name="Tetu S.G."/>
            <person name="Matson E."/>
            <person name="Ren Q."/>
            <person name="Seshadri R."/>
            <person name="Elbourne L."/>
            <person name="Hassan K.A."/>
            <person name="Durkin A."/>
            <person name="Radune D."/>
            <person name="Mohamoud Y."/>
            <person name="Shay R."/>
            <person name="Jin S."/>
            <person name="Zhang X."/>
            <person name="Lucey K."/>
            <person name="Ballor N.R."/>
            <person name="Ottesen E."/>
            <person name="Rosenthal R."/>
            <person name="Allen A."/>
            <person name="Leadbetter J.R."/>
            <person name="Paulsen I.T."/>
        </authorList>
    </citation>
    <scope>NUCLEOTIDE SEQUENCE [LARGE SCALE GENOMIC DNA]</scope>
    <source>
        <strain evidence="8">ATCC BAA-887 / DSM 12427 / ZAS-2</strain>
    </source>
</reference>
<evidence type="ECO:0000256" key="3">
    <source>
        <dbReference type="ARBA" id="ARBA00022989"/>
    </source>
</evidence>
<dbReference type="OrthoDB" id="6206554at2"/>
<accession>F5YKW0</accession>
<feature type="domain" description="VWFA" evidence="6">
    <location>
        <begin position="92"/>
        <end position="303"/>
    </location>
</feature>
<dbReference type="InterPro" id="IPR002035">
    <property type="entry name" value="VWF_A"/>
</dbReference>
<dbReference type="EMBL" id="CP001843">
    <property type="protein sequence ID" value="AEF84678.1"/>
    <property type="molecule type" value="Genomic_DNA"/>
</dbReference>
<dbReference type="PANTHER" id="PTHR22550:SF5">
    <property type="entry name" value="LEUCINE ZIPPER PROTEIN 4"/>
    <property type="match status" value="1"/>
</dbReference>
<evidence type="ECO:0000259" key="6">
    <source>
        <dbReference type="PROSITE" id="PS50234"/>
    </source>
</evidence>
<dbReference type="PANTHER" id="PTHR22550">
    <property type="entry name" value="SPORE GERMINATION PROTEIN"/>
    <property type="match status" value="1"/>
</dbReference>
<feature type="transmembrane region" description="Helical" evidence="5">
    <location>
        <begin position="9"/>
        <end position="28"/>
    </location>
</feature>
<feature type="transmembrane region" description="Helical" evidence="5">
    <location>
        <begin position="58"/>
        <end position="80"/>
    </location>
</feature>
<dbReference type="AlphaFoldDB" id="F5YKW0"/>
<evidence type="ECO:0000313" key="8">
    <source>
        <dbReference type="Proteomes" id="UP000009223"/>
    </source>
</evidence>
<protein>
    <submittedName>
        <fullName evidence="7">von Willebrand factor, type A</fullName>
    </submittedName>
</protein>
<dbReference type="RefSeq" id="WP_015707013.1">
    <property type="nucleotide sequence ID" value="NC_015578.1"/>
</dbReference>
<evidence type="ECO:0000256" key="5">
    <source>
        <dbReference type="SAM" id="Phobius"/>
    </source>
</evidence>
<proteinExistence type="predicted"/>
<keyword evidence="1" id="KW-1003">Cell membrane</keyword>
<name>F5YKW0_TREPZ</name>
<evidence type="ECO:0000256" key="2">
    <source>
        <dbReference type="ARBA" id="ARBA00022692"/>
    </source>
</evidence>
<evidence type="ECO:0000256" key="1">
    <source>
        <dbReference type="ARBA" id="ARBA00022475"/>
    </source>
</evidence>
<dbReference type="STRING" id="545694.TREPR_3261"/>
<organism evidence="7 8">
    <name type="scientific">Treponema primitia (strain ATCC BAA-887 / DSM 12427 / ZAS-2)</name>
    <dbReference type="NCBI Taxonomy" id="545694"/>
    <lineage>
        <taxon>Bacteria</taxon>
        <taxon>Pseudomonadati</taxon>
        <taxon>Spirochaetota</taxon>
        <taxon>Spirochaetia</taxon>
        <taxon>Spirochaetales</taxon>
        <taxon>Treponemataceae</taxon>
        <taxon>Treponema</taxon>
    </lineage>
</organism>
<dbReference type="SUPFAM" id="SSF53300">
    <property type="entry name" value="vWA-like"/>
    <property type="match status" value="1"/>
</dbReference>
<dbReference type="Gene3D" id="3.40.50.410">
    <property type="entry name" value="von Willebrand factor, type A domain"/>
    <property type="match status" value="1"/>
</dbReference>
<keyword evidence="4 5" id="KW-0472">Membrane</keyword>
<dbReference type="eggNOG" id="COG2304">
    <property type="taxonomic scope" value="Bacteria"/>
</dbReference>
<dbReference type="KEGG" id="tpi:TREPR_3261"/>
<gene>
    <name evidence="7" type="ordered locus">TREPR_3261</name>
</gene>
<keyword evidence="8" id="KW-1185">Reference proteome</keyword>
<keyword evidence="2 5" id="KW-0812">Transmembrane</keyword>
<dbReference type="Pfam" id="PF13519">
    <property type="entry name" value="VWA_2"/>
    <property type="match status" value="1"/>
</dbReference>
<evidence type="ECO:0000256" key="4">
    <source>
        <dbReference type="ARBA" id="ARBA00023136"/>
    </source>
</evidence>
<keyword evidence="3 5" id="KW-1133">Transmembrane helix</keyword>
<dbReference type="HOGENOM" id="CLU_024570_0_0_12"/>
<reference evidence="7 8" key="2">
    <citation type="journal article" date="2011" name="ISME J.">
        <title>RNA-seq reveals cooperative metabolic interactions between two termite-gut spirochete species in co-culture.</title>
        <authorList>
            <person name="Rosenthal A.Z."/>
            <person name="Matson E.G."/>
            <person name="Eldar A."/>
            <person name="Leadbetter J.R."/>
        </authorList>
    </citation>
    <scope>NUCLEOTIDE SEQUENCE [LARGE SCALE GENOMIC DNA]</scope>
    <source>
        <strain evidence="8">ATCC BAA-887 / DSM 12427 / ZAS-2</strain>
    </source>
</reference>
<sequence length="333" mass="35558">MNFGFERPWLLIAGVIIVLLCFIISRFLKGAFTLSISLGPPGGSPFKPPFNVEFLVRIIRALDLFGTLALFVAAAGPILINTELVWLNRGADILFVVDVSPSMAGIDMNGRSRFDTARDLVRDFAQSRPSDAIGLVAVGNDASLLVPPTVDRGALFSRLESLRIGELGDGTALGLGLGIAALHIRNSGAPRKVVALITDGENNAGAIHPETAAAALQNAGVSLWVIGVGSGGEVPIDYVDPVTRIRRTGTFDSRFNSESLRSIAERGGGQYIAAPSAEAFSLAFFRIDEGEMTIRRSGTINRTRSFETPVIAAALIMICAARFIRRYILGAFL</sequence>